<dbReference type="Proteomes" id="UP001431693">
    <property type="component" value="Unassembled WGS sequence"/>
</dbReference>
<name>A0ABT6ZKT2_9ACTN</name>
<dbReference type="RefSeq" id="WP_283713922.1">
    <property type="nucleotide sequence ID" value="NZ_JASJEW010000008.1"/>
</dbReference>
<gene>
    <name evidence="1" type="ORF">QJ043_04130</name>
</gene>
<evidence type="ECO:0000313" key="1">
    <source>
        <dbReference type="EMBL" id="MDJ1129266.1"/>
    </source>
</evidence>
<reference evidence="1" key="1">
    <citation type="submission" date="2023-05" db="EMBL/GenBank/DDBJ databases">
        <title>[olsenella] sp. nov., isolated from a pig farm feces dump.</title>
        <authorList>
            <person name="Chang Y.-H."/>
        </authorList>
    </citation>
    <scope>NUCLEOTIDE SEQUENCE</scope>
    <source>
        <strain evidence="1">YH-ols2217</strain>
    </source>
</reference>
<dbReference type="EMBL" id="JASJEX010000002">
    <property type="protein sequence ID" value="MDJ1129266.1"/>
    <property type="molecule type" value="Genomic_DNA"/>
</dbReference>
<organism evidence="1 2">
    <name type="scientific">Kribbibacterium absianum</name>
    <dbReference type="NCBI Taxonomy" id="3044210"/>
    <lineage>
        <taxon>Bacteria</taxon>
        <taxon>Bacillati</taxon>
        <taxon>Actinomycetota</taxon>
        <taxon>Coriobacteriia</taxon>
        <taxon>Coriobacteriales</taxon>
        <taxon>Kribbibacteriaceae</taxon>
        <taxon>Kribbibacterium</taxon>
    </lineage>
</organism>
<accession>A0ABT6ZKT2</accession>
<keyword evidence="2" id="KW-1185">Reference proteome</keyword>
<dbReference type="PROSITE" id="PS51257">
    <property type="entry name" value="PROKAR_LIPOPROTEIN"/>
    <property type="match status" value="1"/>
</dbReference>
<evidence type="ECO:0008006" key="3">
    <source>
        <dbReference type="Google" id="ProtNLM"/>
    </source>
</evidence>
<comment type="caution">
    <text evidence="1">The sequence shown here is derived from an EMBL/GenBank/DDBJ whole genome shotgun (WGS) entry which is preliminary data.</text>
</comment>
<sequence>MSTRCMVGRSSLGKGRYVHCNGQPGWTGCALVQIIDRDGVEKAMTTIVDEHRGWSILCPVAADPNGSGAVVDSLYRRDAQCLGVPLYGYAFREQRDEWWPVGDSLLDYSYLVDDDGTIHVYAGKQELGALNAFDDDAFEAMQELR</sequence>
<evidence type="ECO:0000313" key="2">
    <source>
        <dbReference type="Proteomes" id="UP001431693"/>
    </source>
</evidence>
<proteinExistence type="predicted"/>
<protein>
    <recommendedName>
        <fullName evidence="3">Redoxin domain-containing protein</fullName>
    </recommendedName>
</protein>